<dbReference type="Gene3D" id="3.20.20.70">
    <property type="entry name" value="Aldolase class I"/>
    <property type="match status" value="1"/>
</dbReference>
<feature type="domain" description="AFP-like" evidence="1">
    <location>
        <begin position="283"/>
        <end position="340"/>
    </location>
</feature>
<dbReference type="SMART" id="SM00858">
    <property type="entry name" value="SAF"/>
    <property type="match status" value="1"/>
</dbReference>
<reference evidence="2 3" key="1">
    <citation type="submission" date="2016-10" db="EMBL/GenBank/DDBJ databases">
        <authorList>
            <person name="Varghese N."/>
            <person name="Submissions S."/>
        </authorList>
    </citation>
    <scope>NUCLEOTIDE SEQUENCE [LARGE SCALE GENOMIC DNA]</scope>
    <source>
        <strain evidence="2 3">22B</strain>
    </source>
</reference>
<dbReference type="InterPro" id="IPR020030">
    <property type="entry name" value="Pseudaminic_synth_PseI"/>
</dbReference>
<dbReference type="Pfam" id="PF08666">
    <property type="entry name" value="SAF"/>
    <property type="match status" value="1"/>
</dbReference>
<dbReference type="InterPro" id="IPR051690">
    <property type="entry name" value="PseI-like"/>
</dbReference>
<dbReference type="InterPro" id="IPR013785">
    <property type="entry name" value="Aldolase_TIM"/>
</dbReference>
<dbReference type="GO" id="GO:0016051">
    <property type="term" value="P:carbohydrate biosynthetic process"/>
    <property type="evidence" value="ECO:0007669"/>
    <property type="project" value="InterPro"/>
</dbReference>
<dbReference type="SUPFAM" id="SSF51569">
    <property type="entry name" value="Aldolase"/>
    <property type="match status" value="1"/>
</dbReference>
<dbReference type="RefSeq" id="WP_074840284.1">
    <property type="nucleotide sequence ID" value="NZ_CP047056.1"/>
</dbReference>
<dbReference type="PANTHER" id="PTHR42966">
    <property type="entry name" value="N-ACETYLNEURAMINATE SYNTHASE"/>
    <property type="match status" value="1"/>
</dbReference>
<dbReference type="InterPro" id="IPR013974">
    <property type="entry name" value="SAF"/>
</dbReference>
<dbReference type="Pfam" id="PF03102">
    <property type="entry name" value="NeuB"/>
    <property type="match status" value="1"/>
</dbReference>
<dbReference type="InterPro" id="IPR057736">
    <property type="entry name" value="SAF_PseI/NeuA/NeuB"/>
</dbReference>
<dbReference type="PANTHER" id="PTHR42966:SF2">
    <property type="entry name" value="PSEUDAMINIC ACID SYNTHASE"/>
    <property type="match status" value="1"/>
</dbReference>
<dbReference type="InterPro" id="IPR013132">
    <property type="entry name" value="PseI/NeuA/B-like_N"/>
</dbReference>
<dbReference type="OrthoDB" id="9781701at2"/>
<dbReference type="CDD" id="cd11615">
    <property type="entry name" value="SAF_NeuB_like"/>
    <property type="match status" value="1"/>
</dbReference>
<keyword evidence="3" id="KW-1185">Reference proteome</keyword>
<evidence type="ECO:0000313" key="3">
    <source>
        <dbReference type="Proteomes" id="UP000243374"/>
    </source>
</evidence>
<dbReference type="SUPFAM" id="SSF51269">
    <property type="entry name" value="AFP III-like domain"/>
    <property type="match status" value="1"/>
</dbReference>
<dbReference type="Proteomes" id="UP000243374">
    <property type="component" value="Unassembled WGS sequence"/>
</dbReference>
<dbReference type="Gene3D" id="3.90.1210.10">
    <property type="entry name" value="Antifreeze-like/N-acetylneuraminic acid synthase C-terminal domain"/>
    <property type="match status" value="1"/>
</dbReference>
<dbReference type="PROSITE" id="PS50844">
    <property type="entry name" value="AFP_LIKE"/>
    <property type="match status" value="1"/>
</dbReference>
<dbReference type="InterPro" id="IPR036732">
    <property type="entry name" value="AFP_Neu5c_C_sf"/>
</dbReference>
<name>A0A662Z8M3_9GAMM</name>
<gene>
    <name evidence="2" type="ORF">SAMN04487865_101630</name>
</gene>
<evidence type="ECO:0000313" key="2">
    <source>
        <dbReference type="EMBL" id="SFK03362.1"/>
    </source>
</evidence>
<dbReference type="AlphaFoldDB" id="A0A662Z8M3"/>
<protein>
    <submittedName>
        <fullName evidence="2">N-acetylneuraminate synthase</fullName>
    </submittedName>
</protein>
<dbReference type="InterPro" id="IPR006190">
    <property type="entry name" value="SAF_AFP_Neu5Ac"/>
</dbReference>
<dbReference type="NCBIfam" id="TIGR03586">
    <property type="entry name" value="PseI"/>
    <property type="match status" value="1"/>
</dbReference>
<dbReference type="GO" id="GO:0047444">
    <property type="term" value="F:N-acylneuraminate-9-phosphate synthase activity"/>
    <property type="evidence" value="ECO:0007669"/>
    <property type="project" value="TreeGrafter"/>
</dbReference>
<organism evidence="2 3">
    <name type="scientific">Succinivibrio dextrinosolvens</name>
    <dbReference type="NCBI Taxonomy" id="83771"/>
    <lineage>
        <taxon>Bacteria</taxon>
        <taxon>Pseudomonadati</taxon>
        <taxon>Pseudomonadota</taxon>
        <taxon>Gammaproteobacteria</taxon>
        <taxon>Aeromonadales</taxon>
        <taxon>Succinivibrionaceae</taxon>
        <taxon>Succinivibrio</taxon>
    </lineage>
</organism>
<accession>A0A662Z8M3</accession>
<proteinExistence type="predicted"/>
<dbReference type="EMBL" id="FOSF01000016">
    <property type="protein sequence ID" value="SFK03362.1"/>
    <property type="molecule type" value="Genomic_DNA"/>
</dbReference>
<sequence>MFERRDHAFIVAELSGNHNGSLDRAIELMELAHDCGADAIKIQTYTEDSLTIDSDRDEFMLKGGLWGGQSYYELYKKAKTPREWMKPLFSHAKAHGILLFSSPFSYDDVDCLEEAGCPAYKIASYELNDIGLIDYCASFGKPMVMSTGLALEEEIDRAVAAVRKRGVTDLTLLHCESRYPAVPEKFNLKAIHYLKEKYGCKSGLSNHALGDELDIAAIALGADMIEKHFTDDRQNGGVDSAFSMDVKDLKKLVTDSRMVVSAMGRDGIYLHEDEYGARAGRRSIYLVKDIKKGEPLTDSHVKSIRPALGLEPYLLDSVLGKKALCDLKAPQPLNADDFLS</sequence>
<evidence type="ECO:0000259" key="1">
    <source>
        <dbReference type="PROSITE" id="PS50844"/>
    </source>
</evidence>